<dbReference type="Proteomes" id="UP000186551">
    <property type="component" value="Unassembled WGS sequence"/>
</dbReference>
<dbReference type="Pfam" id="PF13905">
    <property type="entry name" value="Thioredoxin_8"/>
    <property type="match status" value="1"/>
</dbReference>
<evidence type="ECO:0000259" key="6">
    <source>
        <dbReference type="PROSITE" id="PS51352"/>
    </source>
</evidence>
<dbReference type="SUPFAM" id="SSF52833">
    <property type="entry name" value="Thioredoxin-like"/>
    <property type="match status" value="1"/>
</dbReference>
<feature type="signal peptide" evidence="5">
    <location>
        <begin position="1"/>
        <end position="26"/>
    </location>
</feature>
<evidence type="ECO:0000313" key="8">
    <source>
        <dbReference type="Proteomes" id="UP000186551"/>
    </source>
</evidence>
<reference evidence="7 8" key="1">
    <citation type="submission" date="2016-03" db="EMBL/GenBank/DDBJ databases">
        <title>Genome sequence of Pontibacter sp. nov., of the family cytophagaceae, isolated from marine sediment of the Yellow Sea, China.</title>
        <authorList>
            <person name="Zhang G."/>
            <person name="Zhang R."/>
        </authorList>
    </citation>
    <scope>NUCLEOTIDE SEQUENCE [LARGE SCALE GENOMIC DNA]</scope>
    <source>
        <strain evidence="7 8">S10-8</strain>
    </source>
</reference>
<dbReference type="PROSITE" id="PS51257">
    <property type="entry name" value="PROKAR_LIPOPROTEIN"/>
    <property type="match status" value="1"/>
</dbReference>
<dbReference type="EMBL" id="LVWA01000002">
    <property type="protein sequence ID" value="OKL41993.1"/>
    <property type="molecule type" value="Genomic_DNA"/>
</dbReference>
<dbReference type="InterPro" id="IPR013766">
    <property type="entry name" value="Thioredoxin_domain"/>
</dbReference>
<evidence type="ECO:0000313" key="7">
    <source>
        <dbReference type="EMBL" id="OKL41993.1"/>
    </source>
</evidence>
<keyword evidence="5" id="KW-0732">Signal</keyword>
<gene>
    <name evidence="7" type="ORF">A3841_08290</name>
</gene>
<organism evidence="7 8">
    <name type="scientific">Pontibacter flavimaris</name>
    <dbReference type="NCBI Taxonomy" id="1797110"/>
    <lineage>
        <taxon>Bacteria</taxon>
        <taxon>Pseudomonadati</taxon>
        <taxon>Bacteroidota</taxon>
        <taxon>Cytophagia</taxon>
        <taxon>Cytophagales</taxon>
        <taxon>Hymenobacteraceae</taxon>
        <taxon>Pontibacter</taxon>
    </lineage>
</organism>
<accession>A0A1Q5PIG1</accession>
<keyword evidence="2" id="KW-0201">Cytochrome c-type biogenesis</keyword>
<dbReference type="GO" id="GO:0030313">
    <property type="term" value="C:cell envelope"/>
    <property type="evidence" value="ECO:0007669"/>
    <property type="project" value="UniProtKB-SubCell"/>
</dbReference>
<name>A0A1Q5PIG1_9BACT</name>
<feature type="chain" id="PRO_5012772919" description="Thioredoxin domain-containing protein" evidence="5">
    <location>
        <begin position="27"/>
        <end position="514"/>
    </location>
</feature>
<dbReference type="AlphaFoldDB" id="A0A1Q5PIG1"/>
<dbReference type="InterPro" id="IPR036249">
    <property type="entry name" value="Thioredoxin-like_sf"/>
</dbReference>
<dbReference type="PROSITE" id="PS51352">
    <property type="entry name" value="THIOREDOXIN_2"/>
    <property type="match status" value="1"/>
</dbReference>
<evidence type="ECO:0000256" key="3">
    <source>
        <dbReference type="ARBA" id="ARBA00023157"/>
    </source>
</evidence>
<keyword evidence="4" id="KW-0676">Redox-active center</keyword>
<evidence type="ECO:0000256" key="4">
    <source>
        <dbReference type="ARBA" id="ARBA00023284"/>
    </source>
</evidence>
<comment type="caution">
    <text evidence="7">The sequence shown here is derived from an EMBL/GenBank/DDBJ whole genome shotgun (WGS) entry which is preliminary data.</text>
</comment>
<keyword evidence="3" id="KW-1015">Disulfide bond</keyword>
<sequence>MTKMMKLYLFGIFSLLFLLACNQSVSTVTDTTATEADTTTIEAGTATITGSVTSPNNKSMDSIYVTITVPRPISGEYSQYKALVDESGKFSVDVDVETAVALVGLRTSLNPYKSLYAKLTSGGVTNLDIAYNSDFDIEHVSVTPATMTENDMIQGPEVMRKMFSHRPSREPKPMYDKSTDYFLNHVKTAVSEKLEILNKDTLLSNELKEVLSKDFRLFMHVGHVFDYEDQMNLNYRSITGDRSTKPELQKIDRSYYRFLKDFKLNDPQYLQGFTFSEFQKEILQNEILGLPEIGESDIPSWLASVKVILSDLVGFDSGPYYDVLAANAYARQLNEEVRPLSEKQKEHIAAYWKNGEIAKILFRKNQQVVALDKFISPAVVIDISSVPADKVMETIVAKHQNKVVFIDFWATWCAPCLEAMNEFKSTKGEFHGKEVAFVYLTNGSSPRKRWEEKIKGIGSEHYYLTGAQWEHVMDQFEFEAVPSYLLYNKEGVLINKFTSFPGKDEVKGMINGLL</sequence>
<keyword evidence="8" id="KW-1185">Reference proteome</keyword>
<dbReference type="CDD" id="cd02966">
    <property type="entry name" value="TlpA_like_family"/>
    <property type="match status" value="1"/>
</dbReference>
<evidence type="ECO:0000256" key="5">
    <source>
        <dbReference type="SAM" id="SignalP"/>
    </source>
</evidence>
<dbReference type="GO" id="GO:0017004">
    <property type="term" value="P:cytochrome complex assembly"/>
    <property type="evidence" value="ECO:0007669"/>
    <property type="project" value="UniProtKB-KW"/>
</dbReference>
<dbReference type="InterPro" id="IPR012336">
    <property type="entry name" value="Thioredoxin-like_fold"/>
</dbReference>
<dbReference type="InterPro" id="IPR050553">
    <property type="entry name" value="Thioredoxin_ResA/DsbE_sf"/>
</dbReference>
<comment type="subcellular location">
    <subcellularLocation>
        <location evidence="1">Cell envelope</location>
    </subcellularLocation>
</comment>
<dbReference type="STRING" id="1797110.A3841_08290"/>
<dbReference type="PANTHER" id="PTHR42852:SF6">
    <property type="entry name" value="THIOL:DISULFIDE INTERCHANGE PROTEIN DSBE"/>
    <property type="match status" value="1"/>
</dbReference>
<evidence type="ECO:0000256" key="1">
    <source>
        <dbReference type="ARBA" id="ARBA00004196"/>
    </source>
</evidence>
<protein>
    <recommendedName>
        <fullName evidence="6">Thioredoxin domain-containing protein</fullName>
    </recommendedName>
</protein>
<feature type="domain" description="Thioredoxin" evidence="6">
    <location>
        <begin position="339"/>
        <end position="514"/>
    </location>
</feature>
<dbReference type="OrthoDB" id="9815205at2"/>
<evidence type="ECO:0000256" key="2">
    <source>
        <dbReference type="ARBA" id="ARBA00022748"/>
    </source>
</evidence>
<dbReference type="PANTHER" id="PTHR42852">
    <property type="entry name" value="THIOL:DISULFIDE INTERCHANGE PROTEIN DSBE"/>
    <property type="match status" value="1"/>
</dbReference>
<proteinExistence type="predicted"/>
<dbReference type="Gene3D" id="3.40.30.10">
    <property type="entry name" value="Glutaredoxin"/>
    <property type="match status" value="1"/>
</dbReference>